<dbReference type="PANTHER" id="PTHR46825:SF9">
    <property type="entry name" value="BETA-LACTAMASE-RELATED DOMAIN-CONTAINING PROTEIN"/>
    <property type="match status" value="1"/>
</dbReference>
<name>A0AAT9H4U5_9FLAO</name>
<feature type="domain" description="Beta-lactamase-related" evidence="2">
    <location>
        <begin position="43"/>
        <end position="328"/>
    </location>
</feature>
<evidence type="ECO:0000259" key="2">
    <source>
        <dbReference type="Pfam" id="PF00144"/>
    </source>
</evidence>
<dbReference type="SUPFAM" id="SSF56601">
    <property type="entry name" value="beta-lactamase/transpeptidase-like"/>
    <property type="match status" value="1"/>
</dbReference>
<proteinExistence type="predicted"/>
<dbReference type="EMBL" id="AP031573">
    <property type="protein sequence ID" value="BFM44542.1"/>
    <property type="molecule type" value="Genomic_DNA"/>
</dbReference>
<evidence type="ECO:0000313" key="3">
    <source>
        <dbReference type="EMBL" id="BFM44542.1"/>
    </source>
</evidence>
<accession>A0AAT9H4U5</accession>
<protein>
    <submittedName>
        <fullName evidence="3">Serine hydrolase domain-containing protein</fullName>
    </submittedName>
</protein>
<dbReference type="InterPro" id="IPR001466">
    <property type="entry name" value="Beta-lactam-related"/>
</dbReference>
<keyword evidence="3" id="KW-0378">Hydrolase</keyword>
<dbReference type="Pfam" id="PF00144">
    <property type="entry name" value="Beta-lactamase"/>
    <property type="match status" value="1"/>
</dbReference>
<dbReference type="Gene3D" id="3.40.710.10">
    <property type="entry name" value="DD-peptidase/beta-lactamase superfamily"/>
    <property type="match status" value="1"/>
</dbReference>
<gene>
    <name evidence="3" type="ORF">CFS9_31830</name>
</gene>
<sequence length="444" mass="49747">MKKTTITCLIAFITASAFSQTFNSKKLDSLFALLEKNNKYMGSIAISENGKTIYTKSIGFDDIESSKKSSVNTKYRIGSISKTFTASLIFKAVEENKINLNQTIDKYFPTVKNAKKITISNLLNHRSGIHDFTNDDNYLKWNTQFQSKAKMIERISAGDIVFEPDTKGQYSNSNYILLSYILEDIYKKSYGEILSSKITKPLHLKNTYLGGKINIANNECYSYSLDKNWKKESETDMSIPIGAGAVVSNPTDLNLFFENLFAGKIVSIDHLNQMKTIKDQYGMGLFQFPFFERKSYGHTGGIDGFRSVTGYFPTEKLALTLTSNGMGYDNNNIMLCALSSYFNKPFAMPVFSTVEITSATLDLYSGTYGSPQIPLKITISQKDNVLIAQATGQPSFPMEATAVNIFKFDTAGIVLEFNSEKKEMLLKQGGKNYLFTKNKTIKNN</sequence>
<dbReference type="InterPro" id="IPR012338">
    <property type="entry name" value="Beta-lactam/transpept-like"/>
</dbReference>
<dbReference type="RefSeq" id="WP_369615646.1">
    <property type="nucleotide sequence ID" value="NZ_AP031573.1"/>
</dbReference>
<feature type="chain" id="PRO_5043882656" evidence="1">
    <location>
        <begin position="20"/>
        <end position="444"/>
    </location>
</feature>
<feature type="signal peptide" evidence="1">
    <location>
        <begin position="1"/>
        <end position="19"/>
    </location>
</feature>
<dbReference type="PANTHER" id="PTHR46825">
    <property type="entry name" value="D-ALANYL-D-ALANINE-CARBOXYPEPTIDASE/ENDOPEPTIDASE AMPH"/>
    <property type="match status" value="1"/>
</dbReference>
<dbReference type="AlphaFoldDB" id="A0AAT9H4U5"/>
<reference evidence="3" key="1">
    <citation type="submission" date="2024-05" db="EMBL/GenBank/DDBJ databases">
        <title>Whole-Genome Sequence of CFS9, a Potential Fish Probiotic Isolated from the Body Surface of Silurus asotus.</title>
        <authorList>
            <person name="Kojima M."/>
            <person name="Tobioka K."/>
            <person name="Yokota K."/>
            <person name="Nakatani H."/>
            <person name="Hori K."/>
            <person name="Tamaru Y."/>
            <person name="Okazaki F."/>
        </authorList>
    </citation>
    <scope>NUCLEOTIDE SEQUENCE</scope>
    <source>
        <strain evidence="3">CFS9</strain>
    </source>
</reference>
<organism evidence="3">
    <name type="scientific">Flavobacterium sp. CFS9</name>
    <dbReference type="NCBI Taxonomy" id="3143118"/>
    <lineage>
        <taxon>Bacteria</taxon>
        <taxon>Pseudomonadati</taxon>
        <taxon>Bacteroidota</taxon>
        <taxon>Flavobacteriia</taxon>
        <taxon>Flavobacteriales</taxon>
        <taxon>Flavobacteriaceae</taxon>
        <taxon>Flavobacterium</taxon>
    </lineage>
</organism>
<evidence type="ECO:0000256" key="1">
    <source>
        <dbReference type="SAM" id="SignalP"/>
    </source>
</evidence>
<dbReference type="GO" id="GO:0016787">
    <property type="term" value="F:hydrolase activity"/>
    <property type="evidence" value="ECO:0007669"/>
    <property type="project" value="UniProtKB-KW"/>
</dbReference>
<dbReference type="InterPro" id="IPR050491">
    <property type="entry name" value="AmpC-like"/>
</dbReference>
<keyword evidence="1" id="KW-0732">Signal</keyword>